<name>A0A024Q5X5_9BACI</name>
<dbReference type="AlphaFoldDB" id="A0A024Q5X5"/>
<protein>
    <submittedName>
        <fullName evidence="2">Putative membrane protein</fullName>
    </submittedName>
</protein>
<feature type="transmembrane region" description="Helical" evidence="1">
    <location>
        <begin position="172"/>
        <end position="193"/>
    </location>
</feature>
<feature type="transmembrane region" description="Helical" evidence="1">
    <location>
        <begin position="104"/>
        <end position="123"/>
    </location>
</feature>
<feature type="transmembrane region" description="Helical" evidence="1">
    <location>
        <begin position="214"/>
        <end position="233"/>
    </location>
</feature>
<evidence type="ECO:0000256" key="1">
    <source>
        <dbReference type="SAM" id="Phobius"/>
    </source>
</evidence>
<feature type="transmembrane region" description="Helical" evidence="1">
    <location>
        <begin position="277"/>
        <end position="299"/>
    </location>
</feature>
<proteinExistence type="predicted"/>
<comment type="caution">
    <text evidence="2">The sequence shown here is derived from an EMBL/GenBank/DDBJ whole genome shotgun (WGS) entry which is preliminary data.</text>
</comment>
<accession>A0A024Q5X5</accession>
<keyword evidence="3" id="KW-1185">Reference proteome</keyword>
<dbReference type="eggNOG" id="COG4241">
    <property type="taxonomic scope" value="Bacteria"/>
</dbReference>
<sequence length="313" mass="35664">MNQSKQLTDGALLTAVFIGILLVSMFIPILAMVSIFLLPIPFILYTSRHDWKPALLMLTAALLITILLTTIYTLPLTIVAGLGGILIGSAIYRKLTAYETWARGTFGFIIGLLFAFVFTQFVFDVNILQQFKQMTTESMEMSSGVIEQFATDEQTEELKATMEETMNSLVDLFPFFLAASAILFAFVSQWVSYKVINRLDRKNLHFPPFRDLRFPVAIIFVYVIALLFAYIFTDPDSMLYMATQNLLVITQMLVTIQGFSFLFFYTHHKNMTKAFPIICTILALFIPILLFIVRFIGIIDLGFELRDRLAKKK</sequence>
<feature type="transmembrane region" description="Helical" evidence="1">
    <location>
        <begin position="245"/>
        <end position="265"/>
    </location>
</feature>
<feature type="transmembrane region" description="Helical" evidence="1">
    <location>
        <begin position="60"/>
        <end position="92"/>
    </location>
</feature>
<organism evidence="2 3">
    <name type="scientific">Virgibacillus massiliensis</name>
    <dbReference type="NCBI Taxonomy" id="1462526"/>
    <lineage>
        <taxon>Bacteria</taxon>
        <taxon>Bacillati</taxon>
        <taxon>Bacillota</taxon>
        <taxon>Bacilli</taxon>
        <taxon>Bacillales</taxon>
        <taxon>Bacillaceae</taxon>
        <taxon>Virgibacillus</taxon>
    </lineage>
</organism>
<dbReference type="PANTHER" id="PTHR41324:SF1">
    <property type="entry name" value="DUF2232 DOMAIN-CONTAINING PROTEIN"/>
    <property type="match status" value="1"/>
</dbReference>
<dbReference type="PANTHER" id="PTHR41324">
    <property type="entry name" value="MEMBRANE PROTEIN-RELATED"/>
    <property type="match status" value="1"/>
</dbReference>
<reference evidence="3" key="2">
    <citation type="submission" date="2014-05" db="EMBL/GenBank/DDBJ databases">
        <title>Draft genome sequence of Virgibacillus massiliensis Vm-5.</title>
        <authorList>
            <person name="Khelaifia S."/>
            <person name="Croce O."/>
            <person name="Lagier J.C."/>
            <person name="Raoult D."/>
        </authorList>
    </citation>
    <scope>NUCLEOTIDE SEQUENCE [LARGE SCALE GENOMIC DNA]</scope>
    <source>
        <strain evidence="3">Vm-5</strain>
    </source>
</reference>
<gene>
    <name evidence="2" type="ORF">BN990_00139</name>
</gene>
<keyword evidence="1" id="KW-1133">Transmembrane helix</keyword>
<keyword evidence="1" id="KW-0812">Transmembrane</keyword>
<evidence type="ECO:0000313" key="2">
    <source>
        <dbReference type="EMBL" id="CDQ37874.1"/>
    </source>
</evidence>
<evidence type="ECO:0000313" key="3">
    <source>
        <dbReference type="Proteomes" id="UP000028875"/>
    </source>
</evidence>
<dbReference type="STRING" id="1462526.BN990_00139"/>
<dbReference type="Pfam" id="PF09991">
    <property type="entry name" value="DUF2232"/>
    <property type="match status" value="1"/>
</dbReference>
<dbReference type="RefSeq" id="WP_038241618.1">
    <property type="nucleotide sequence ID" value="NZ_BNER01000001.1"/>
</dbReference>
<feature type="transmembrane region" description="Helical" evidence="1">
    <location>
        <begin position="12"/>
        <end position="40"/>
    </location>
</feature>
<dbReference type="EMBL" id="CCDP010000001">
    <property type="protein sequence ID" value="CDQ37874.1"/>
    <property type="molecule type" value="Genomic_DNA"/>
</dbReference>
<keyword evidence="1" id="KW-0472">Membrane</keyword>
<dbReference type="InterPro" id="IPR018710">
    <property type="entry name" value="DUF2232"/>
</dbReference>
<dbReference type="OrthoDB" id="2987886at2"/>
<dbReference type="Proteomes" id="UP000028875">
    <property type="component" value="Unassembled WGS sequence"/>
</dbReference>
<reference evidence="2 3" key="1">
    <citation type="submission" date="2014-03" db="EMBL/GenBank/DDBJ databases">
        <authorList>
            <person name="Urmite Genomes U."/>
        </authorList>
    </citation>
    <scope>NUCLEOTIDE SEQUENCE [LARGE SCALE GENOMIC DNA]</scope>
    <source>
        <strain evidence="2 3">Vm-5</strain>
    </source>
</reference>